<dbReference type="InterPro" id="IPR020471">
    <property type="entry name" value="AKR"/>
</dbReference>
<dbReference type="GO" id="GO:0005829">
    <property type="term" value="C:cytosol"/>
    <property type="evidence" value="ECO:0007669"/>
    <property type="project" value="UniProtKB-ARBA"/>
</dbReference>
<organism evidence="3 4">
    <name type="scientific">Egibacter rhizosphaerae</name>
    <dbReference type="NCBI Taxonomy" id="1670831"/>
    <lineage>
        <taxon>Bacteria</taxon>
        <taxon>Bacillati</taxon>
        <taxon>Actinomycetota</taxon>
        <taxon>Nitriliruptoria</taxon>
        <taxon>Egibacterales</taxon>
        <taxon>Egibacteraceae</taxon>
        <taxon>Egibacter</taxon>
    </lineage>
</organism>
<dbReference type="FunFam" id="3.20.20.100:FF:000004">
    <property type="entry name" value="Oxidoreductase, aldo/keto reductase"/>
    <property type="match status" value="1"/>
</dbReference>
<sequence length="343" mass="38092">MQQRLLGPTGLAVSEFALGTMTFGAESDEQQSRAQLDRYVEAGGTLIDTADVYQRGESERIVGRWLSERRDREDLVVATKARMPMGDGPNQRGLSKAWLHRAVDASLTRLQVAHIDLYQAHCWDPATPIEETLEALDELVTAGKVRYVGVSNFTGWQLQRAVLVARYEGRPPIVSLQPQYNLLDRHIEWELLPLCEDEGLGVLPWSPLGGGWLTGKYRRDEGPTGATRLGEDPQRGVEAWDARNTPRTWALLEALRDVAQAHGTSMSRVALRWVTDRPAVASTILGARTVDQLDDNLAASELILDADAVAELDRHSDPGRPQYPYGFIEDMSADRLALARSSR</sequence>
<reference evidence="3 4" key="1">
    <citation type="submission" date="2019-01" db="EMBL/GenBank/DDBJ databases">
        <title>Egibacter rhizosphaerae EGI 80759T.</title>
        <authorList>
            <person name="Chen D.-D."/>
            <person name="Tian Y."/>
            <person name="Jiao J.-Y."/>
            <person name="Zhang X.-T."/>
            <person name="Zhang Y.-G."/>
            <person name="Zhang Y."/>
            <person name="Xiao M."/>
            <person name="Shu W.-S."/>
            <person name="Li W.-J."/>
        </authorList>
    </citation>
    <scope>NUCLEOTIDE SEQUENCE [LARGE SCALE GENOMIC DNA]</scope>
    <source>
        <strain evidence="3 4">EGI 80759</strain>
    </source>
</reference>
<feature type="domain" description="NADP-dependent oxidoreductase" evidence="2">
    <location>
        <begin position="17"/>
        <end position="316"/>
    </location>
</feature>
<dbReference type="OrthoDB" id="9768793at2"/>
<dbReference type="PROSITE" id="PS00062">
    <property type="entry name" value="ALDOKETO_REDUCTASE_2"/>
    <property type="match status" value="1"/>
</dbReference>
<proteinExistence type="predicted"/>
<dbReference type="GO" id="GO:0016491">
    <property type="term" value="F:oxidoreductase activity"/>
    <property type="evidence" value="ECO:0007669"/>
    <property type="project" value="UniProtKB-KW"/>
</dbReference>
<dbReference type="PRINTS" id="PR00069">
    <property type="entry name" value="ALDKETRDTASE"/>
</dbReference>
<keyword evidence="1" id="KW-0560">Oxidoreductase</keyword>
<dbReference type="InterPro" id="IPR050523">
    <property type="entry name" value="AKR_Detox_Biosynth"/>
</dbReference>
<dbReference type="Pfam" id="PF00248">
    <property type="entry name" value="Aldo_ket_red"/>
    <property type="match status" value="1"/>
</dbReference>
<dbReference type="KEGG" id="erz:ER308_20260"/>
<dbReference type="Gene3D" id="3.20.20.100">
    <property type="entry name" value="NADP-dependent oxidoreductase domain"/>
    <property type="match status" value="1"/>
</dbReference>
<dbReference type="AlphaFoldDB" id="A0A411YKC7"/>
<dbReference type="SUPFAM" id="SSF51430">
    <property type="entry name" value="NAD(P)-linked oxidoreductase"/>
    <property type="match status" value="1"/>
</dbReference>
<dbReference type="InterPro" id="IPR018170">
    <property type="entry name" value="Aldo/ket_reductase_CS"/>
</dbReference>
<dbReference type="RefSeq" id="WP_131156661.1">
    <property type="nucleotide sequence ID" value="NZ_CP036402.1"/>
</dbReference>
<evidence type="ECO:0000313" key="3">
    <source>
        <dbReference type="EMBL" id="QBI21669.1"/>
    </source>
</evidence>
<name>A0A411YKC7_9ACTN</name>
<keyword evidence="4" id="KW-1185">Reference proteome</keyword>
<protein>
    <submittedName>
        <fullName evidence="3">Aldo/keto reductase</fullName>
    </submittedName>
</protein>
<evidence type="ECO:0000259" key="2">
    <source>
        <dbReference type="Pfam" id="PF00248"/>
    </source>
</evidence>
<dbReference type="EMBL" id="CP036402">
    <property type="protein sequence ID" value="QBI21669.1"/>
    <property type="molecule type" value="Genomic_DNA"/>
</dbReference>
<dbReference type="PANTHER" id="PTHR43364">
    <property type="entry name" value="NADH-SPECIFIC METHYLGLYOXAL REDUCTASE-RELATED"/>
    <property type="match status" value="1"/>
</dbReference>
<dbReference type="PANTHER" id="PTHR43364:SF4">
    <property type="entry name" value="NAD(P)-LINKED OXIDOREDUCTASE SUPERFAMILY PROTEIN"/>
    <property type="match status" value="1"/>
</dbReference>
<dbReference type="CDD" id="cd19081">
    <property type="entry name" value="AKR_AKR9C1"/>
    <property type="match status" value="1"/>
</dbReference>
<dbReference type="Proteomes" id="UP000291469">
    <property type="component" value="Chromosome"/>
</dbReference>
<gene>
    <name evidence="3" type="ORF">ER308_20260</name>
</gene>
<dbReference type="InterPro" id="IPR036812">
    <property type="entry name" value="NAD(P)_OxRdtase_dom_sf"/>
</dbReference>
<evidence type="ECO:0000313" key="4">
    <source>
        <dbReference type="Proteomes" id="UP000291469"/>
    </source>
</evidence>
<accession>A0A411YKC7</accession>
<evidence type="ECO:0000256" key="1">
    <source>
        <dbReference type="ARBA" id="ARBA00023002"/>
    </source>
</evidence>
<dbReference type="InterPro" id="IPR023210">
    <property type="entry name" value="NADP_OxRdtase_dom"/>
</dbReference>